<dbReference type="InterPro" id="IPR009339">
    <property type="entry name" value="DUF998"/>
</dbReference>
<dbReference type="eggNOG" id="ENOG50309R2">
    <property type="taxonomic scope" value="Bacteria"/>
</dbReference>
<name>E0S2Y5_BUTPB</name>
<reference evidence="2 3" key="1">
    <citation type="journal article" date="2010" name="PLoS ONE">
        <title>The glycobiome of the rumen bacterium Butyrivibrio proteoclasticus B316(T) highlights adaptation to a polysaccharide-rich environment.</title>
        <authorList>
            <person name="Kelly W.J."/>
            <person name="Leahy S.C."/>
            <person name="Altermann E."/>
            <person name="Yeoman C.J."/>
            <person name="Dunne J.C."/>
            <person name="Kong Z."/>
            <person name="Pacheco D.M."/>
            <person name="Li D."/>
            <person name="Noel S.J."/>
            <person name="Moon C.D."/>
            <person name="Cookson A.L."/>
            <person name="Attwood G.T."/>
        </authorList>
    </citation>
    <scope>NUCLEOTIDE SEQUENCE [LARGE SCALE GENOMIC DNA]</scope>
    <source>
        <strain evidence="3">ATCC 51982 / DSM 14932 / B316</strain>
    </source>
</reference>
<feature type="transmembrane region" description="Helical" evidence="1">
    <location>
        <begin position="188"/>
        <end position="206"/>
    </location>
</feature>
<keyword evidence="1" id="KW-1133">Transmembrane helix</keyword>
<organism evidence="2 3">
    <name type="scientific">Butyrivibrio proteoclasticus (strain ATCC 51982 / DSM 14932 / B316)</name>
    <name type="common">Clostridium proteoclasticum</name>
    <dbReference type="NCBI Taxonomy" id="515622"/>
    <lineage>
        <taxon>Bacteria</taxon>
        <taxon>Bacillati</taxon>
        <taxon>Bacillota</taxon>
        <taxon>Clostridia</taxon>
        <taxon>Lachnospirales</taxon>
        <taxon>Lachnospiraceae</taxon>
        <taxon>Butyrivibrio</taxon>
    </lineage>
</organism>
<proteinExistence type="predicted"/>
<keyword evidence="3" id="KW-1185">Reference proteome</keyword>
<dbReference type="KEGG" id="bpb:bpr_III079"/>
<protein>
    <recommendedName>
        <fullName evidence="4">DUF998 domain-containing protein</fullName>
    </recommendedName>
</protein>
<feature type="transmembrane region" description="Helical" evidence="1">
    <location>
        <begin position="93"/>
        <end position="114"/>
    </location>
</feature>
<evidence type="ECO:0000313" key="2">
    <source>
        <dbReference type="EMBL" id="ADL35767.1"/>
    </source>
</evidence>
<dbReference type="EMBL" id="CP001811">
    <property type="protein sequence ID" value="ADL35767.1"/>
    <property type="molecule type" value="Genomic_DNA"/>
</dbReference>
<dbReference type="STRING" id="515622.bpr_III079"/>
<accession>E0S2Y5</accession>
<sequence>MGRRGYEMNLRKLGIFGLISLLSYTAMVVFSPLAYPGYEWMSMAVSDLTAEGAPSLQLATRLNALFGPCAVVSIMAVCVAISGSKSKLFKLGIYSFAGMEWICSVGYTMFPWVADEPNTNPQNLCHLIVTVLVFVLSLAALIMISISAKHEGVKSLGIWAIACLCAMVLGPVGTGLFPKAVFGIFERLSTFSAVIFNAVLGVYLLSGKFDRQEE</sequence>
<feature type="transmembrane region" description="Helical" evidence="1">
    <location>
        <begin position="12"/>
        <end position="35"/>
    </location>
</feature>
<keyword evidence="1" id="KW-0812">Transmembrane</keyword>
<dbReference type="HOGENOM" id="CLU_1260673_0_0_9"/>
<feature type="transmembrane region" description="Helical" evidence="1">
    <location>
        <begin position="126"/>
        <end position="144"/>
    </location>
</feature>
<feature type="transmembrane region" description="Helical" evidence="1">
    <location>
        <begin position="156"/>
        <end position="176"/>
    </location>
</feature>
<gene>
    <name evidence="2" type="ordered locus">bpr_III079</name>
</gene>
<dbReference type="AlphaFoldDB" id="E0S2Y5"/>
<evidence type="ECO:0008006" key="4">
    <source>
        <dbReference type="Google" id="ProtNLM"/>
    </source>
</evidence>
<dbReference type="Proteomes" id="UP000001299">
    <property type="component" value="Chromosome 2"/>
</dbReference>
<dbReference type="Pfam" id="PF06197">
    <property type="entry name" value="DUF998"/>
    <property type="match status" value="1"/>
</dbReference>
<keyword evidence="1" id="KW-0472">Membrane</keyword>
<feature type="transmembrane region" description="Helical" evidence="1">
    <location>
        <begin position="62"/>
        <end position="81"/>
    </location>
</feature>
<evidence type="ECO:0000313" key="3">
    <source>
        <dbReference type="Proteomes" id="UP000001299"/>
    </source>
</evidence>
<evidence type="ECO:0000256" key="1">
    <source>
        <dbReference type="SAM" id="Phobius"/>
    </source>
</evidence>